<name>A0A813G2R9_POLGL</name>
<dbReference type="Proteomes" id="UP000654075">
    <property type="component" value="Unassembled WGS sequence"/>
</dbReference>
<evidence type="ECO:0000256" key="1">
    <source>
        <dbReference type="SAM" id="MobiDB-lite"/>
    </source>
</evidence>
<keyword evidence="3" id="KW-1185">Reference proteome</keyword>
<accession>A0A813G2R9</accession>
<dbReference type="EMBL" id="CAJNNV010026984">
    <property type="protein sequence ID" value="CAE8619351.1"/>
    <property type="molecule type" value="Genomic_DNA"/>
</dbReference>
<evidence type="ECO:0000313" key="3">
    <source>
        <dbReference type="Proteomes" id="UP000654075"/>
    </source>
</evidence>
<protein>
    <submittedName>
        <fullName evidence="2">Uncharacterized protein</fullName>
    </submittedName>
</protein>
<proteinExistence type="predicted"/>
<comment type="caution">
    <text evidence="2">The sequence shown here is derived from an EMBL/GenBank/DDBJ whole genome shotgun (WGS) entry which is preliminary data.</text>
</comment>
<feature type="non-terminal residue" evidence="2">
    <location>
        <position position="178"/>
    </location>
</feature>
<evidence type="ECO:0000313" key="2">
    <source>
        <dbReference type="EMBL" id="CAE8619351.1"/>
    </source>
</evidence>
<feature type="non-terminal residue" evidence="2">
    <location>
        <position position="1"/>
    </location>
</feature>
<feature type="compositionally biased region" description="Basic and acidic residues" evidence="1">
    <location>
        <begin position="55"/>
        <end position="69"/>
    </location>
</feature>
<reference evidence="2" key="1">
    <citation type="submission" date="2021-02" db="EMBL/GenBank/DDBJ databases">
        <authorList>
            <person name="Dougan E. K."/>
            <person name="Rhodes N."/>
            <person name="Thang M."/>
            <person name="Chan C."/>
        </authorList>
    </citation>
    <scope>NUCLEOTIDE SEQUENCE</scope>
</reference>
<sequence>AGLPKEPVLAKLGLPWERREGEFAKVPKDSGRSSPSSFETHAAIVVRAASIPVAKVDERDSHITKESRKTKGQACPVPDQAVQEMEQEPQEEPQEEPQVDAEPPRPSVSPKASKPKATASVNAIPVDLAKLRDAEQECARLRRDLSCALEELKAAGGAADQLAAFHKEIEDAKMELAL</sequence>
<feature type="region of interest" description="Disordered" evidence="1">
    <location>
        <begin position="18"/>
        <end position="124"/>
    </location>
</feature>
<dbReference type="AlphaFoldDB" id="A0A813G2R9"/>
<organism evidence="2 3">
    <name type="scientific">Polarella glacialis</name>
    <name type="common">Dinoflagellate</name>
    <dbReference type="NCBI Taxonomy" id="89957"/>
    <lineage>
        <taxon>Eukaryota</taxon>
        <taxon>Sar</taxon>
        <taxon>Alveolata</taxon>
        <taxon>Dinophyceae</taxon>
        <taxon>Suessiales</taxon>
        <taxon>Suessiaceae</taxon>
        <taxon>Polarella</taxon>
    </lineage>
</organism>
<feature type="compositionally biased region" description="Acidic residues" evidence="1">
    <location>
        <begin position="85"/>
        <end position="99"/>
    </location>
</feature>
<feature type="compositionally biased region" description="Basic and acidic residues" evidence="1">
    <location>
        <begin position="18"/>
        <end position="31"/>
    </location>
</feature>
<gene>
    <name evidence="2" type="ORF">PGLA1383_LOCUS36941</name>
</gene>